<evidence type="ECO:0000313" key="2">
    <source>
        <dbReference type="Proteomes" id="UP000199029"/>
    </source>
</evidence>
<protein>
    <submittedName>
        <fullName evidence="1">Uncharacterized protein</fullName>
    </submittedName>
</protein>
<dbReference type="Proteomes" id="UP000199029">
    <property type="component" value="Unassembled WGS sequence"/>
</dbReference>
<name>A0A1I6BDV6_HYMAR</name>
<accession>A0A1I6BDV6</accession>
<dbReference type="EMBL" id="FOXS01000008">
    <property type="protein sequence ID" value="SFQ79142.1"/>
    <property type="molecule type" value="Genomic_DNA"/>
</dbReference>
<dbReference type="SUPFAM" id="SSF81301">
    <property type="entry name" value="Nucleotidyltransferase"/>
    <property type="match status" value="1"/>
</dbReference>
<evidence type="ECO:0000313" key="1">
    <source>
        <dbReference type="EMBL" id="SFQ79142.1"/>
    </source>
</evidence>
<reference evidence="2" key="1">
    <citation type="submission" date="2016-10" db="EMBL/GenBank/DDBJ databases">
        <authorList>
            <person name="Varghese N."/>
            <person name="Submissions S."/>
        </authorList>
    </citation>
    <scope>NUCLEOTIDE SEQUENCE [LARGE SCALE GENOMIC DNA]</scope>
    <source>
        <strain evidence="2">OR362-8,ATCC BAA-1266,JCM 13504</strain>
    </source>
</reference>
<keyword evidence="2" id="KW-1185">Reference proteome</keyword>
<dbReference type="RefSeq" id="WP_143080337.1">
    <property type="nucleotide sequence ID" value="NZ_FOXS01000008.1"/>
</dbReference>
<proteinExistence type="predicted"/>
<dbReference type="InterPro" id="IPR043519">
    <property type="entry name" value="NT_sf"/>
</dbReference>
<gene>
    <name evidence="1" type="ORF">SAMN04515668_4406</name>
</gene>
<dbReference type="OrthoDB" id="121150at2"/>
<sequence>MRTASTAGCATDKPYRETMPCLEKGSFFKYEFEAFTLDLLPALKAALPFGASYRNPKVLTLDDVVIPLISVDDLLADKAVNARPKDLIDITQLKAIRQLGEG</sequence>
<dbReference type="AlphaFoldDB" id="A0A1I6BDV6"/>
<organism evidence="1 2">
    <name type="scientific">Hymenobacter arizonensis</name>
    <name type="common">Siccationidurans arizonensis</name>
    <dbReference type="NCBI Taxonomy" id="1227077"/>
    <lineage>
        <taxon>Bacteria</taxon>
        <taxon>Pseudomonadati</taxon>
        <taxon>Bacteroidota</taxon>
        <taxon>Cytophagia</taxon>
        <taxon>Cytophagales</taxon>
        <taxon>Hymenobacteraceae</taxon>
        <taxon>Hymenobacter</taxon>
    </lineage>
</organism>